<organism evidence="6 7">
    <name type="scientific">Candidatus Paralactobacillus gallistercoris</name>
    <dbReference type="NCBI Taxonomy" id="2838724"/>
    <lineage>
        <taxon>Bacteria</taxon>
        <taxon>Bacillati</taxon>
        <taxon>Bacillota</taxon>
        <taxon>Bacilli</taxon>
        <taxon>Lactobacillales</taxon>
        <taxon>Lactobacillaceae</taxon>
        <taxon>Lactobacillus</taxon>
    </lineage>
</organism>
<evidence type="ECO:0000259" key="5">
    <source>
        <dbReference type="PROSITE" id="PS50126"/>
    </source>
</evidence>
<proteinExistence type="inferred from homology"/>
<comment type="similarity">
    <text evidence="1">Belongs to the bacterial ribosomal protein bS1 family.</text>
</comment>
<dbReference type="PANTHER" id="PTHR10724">
    <property type="entry name" value="30S RIBOSOMAL PROTEIN S1"/>
    <property type="match status" value="1"/>
</dbReference>
<dbReference type="Pfam" id="PF00575">
    <property type="entry name" value="S1"/>
    <property type="match status" value="1"/>
</dbReference>
<dbReference type="GO" id="GO:0003735">
    <property type="term" value="F:structural constituent of ribosome"/>
    <property type="evidence" value="ECO:0007669"/>
    <property type="project" value="TreeGrafter"/>
</dbReference>
<dbReference type="GO" id="GO:0003729">
    <property type="term" value="F:mRNA binding"/>
    <property type="evidence" value="ECO:0007669"/>
    <property type="project" value="TreeGrafter"/>
</dbReference>
<keyword evidence="3" id="KW-0687">Ribonucleoprotein</keyword>
<dbReference type="InterPro" id="IPR050437">
    <property type="entry name" value="Ribos_protein_bS1-like"/>
</dbReference>
<dbReference type="FunFam" id="2.40.50.140:FF:000103">
    <property type="entry name" value="protein RRP5 homolog"/>
    <property type="match status" value="1"/>
</dbReference>
<dbReference type="SUPFAM" id="SSF50249">
    <property type="entry name" value="Nucleic acid-binding proteins"/>
    <property type="match status" value="1"/>
</dbReference>
<dbReference type="Gene3D" id="2.40.50.140">
    <property type="entry name" value="Nucleic acid-binding proteins"/>
    <property type="match status" value="1"/>
</dbReference>
<dbReference type="SMART" id="SM00316">
    <property type="entry name" value="S1"/>
    <property type="match status" value="1"/>
</dbReference>
<dbReference type="GO" id="GO:1990904">
    <property type="term" value="C:ribonucleoprotein complex"/>
    <property type="evidence" value="ECO:0007669"/>
    <property type="project" value="UniProtKB-KW"/>
</dbReference>
<reference evidence="6" key="1">
    <citation type="journal article" date="2021" name="PeerJ">
        <title>Extensive microbial diversity within the chicken gut microbiome revealed by metagenomics and culture.</title>
        <authorList>
            <person name="Gilroy R."/>
            <person name="Ravi A."/>
            <person name="Getino M."/>
            <person name="Pursley I."/>
            <person name="Horton D.L."/>
            <person name="Alikhan N.F."/>
            <person name="Baker D."/>
            <person name="Gharbi K."/>
            <person name="Hall N."/>
            <person name="Watson M."/>
            <person name="Adriaenssens E.M."/>
            <person name="Foster-Nyarko E."/>
            <person name="Jarju S."/>
            <person name="Secka A."/>
            <person name="Antonio M."/>
            <person name="Oren A."/>
            <person name="Chaudhuri R.R."/>
            <person name="La Ragione R."/>
            <person name="Hildebrand F."/>
            <person name="Pallen M.J."/>
        </authorList>
    </citation>
    <scope>NUCLEOTIDE SEQUENCE</scope>
    <source>
        <strain evidence="6">F6-6636</strain>
    </source>
</reference>
<sequence length="125" mass="14593">MTYHIGDIVTGSITGIQPYGVFILLDHNQRGLIHISEVSHGYVNNLKYKFHIGQLVTAKIIDIDEYDHKISLSIRALTNDPYVSSQRRKKHYWTDNRIKTNFQPIAEHLTTWIDEDLQFLKENNL</sequence>
<feature type="domain" description="S1 motif" evidence="5">
    <location>
        <begin position="6"/>
        <end position="75"/>
    </location>
</feature>
<dbReference type="PROSITE" id="PS50126">
    <property type="entry name" value="S1"/>
    <property type="match status" value="1"/>
</dbReference>
<evidence type="ECO:0000313" key="6">
    <source>
        <dbReference type="EMBL" id="MBU3851902.1"/>
    </source>
</evidence>
<dbReference type="InterPro" id="IPR012340">
    <property type="entry name" value="NA-bd_OB-fold"/>
</dbReference>
<dbReference type="GO" id="GO:0005840">
    <property type="term" value="C:ribosome"/>
    <property type="evidence" value="ECO:0007669"/>
    <property type="project" value="UniProtKB-KW"/>
</dbReference>
<protein>
    <submittedName>
        <fullName evidence="6">S1 RNA-binding domain-containing protein</fullName>
    </submittedName>
</protein>
<evidence type="ECO:0000256" key="2">
    <source>
        <dbReference type="ARBA" id="ARBA00022980"/>
    </source>
</evidence>
<dbReference type="InterPro" id="IPR003029">
    <property type="entry name" value="S1_domain"/>
</dbReference>
<comment type="caution">
    <text evidence="6">The sequence shown here is derived from an EMBL/GenBank/DDBJ whole genome shotgun (WGS) entry which is preliminary data.</text>
</comment>
<dbReference type="EMBL" id="JAHLFS010000052">
    <property type="protein sequence ID" value="MBU3851902.1"/>
    <property type="molecule type" value="Genomic_DNA"/>
</dbReference>
<dbReference type="NCBIfam" id="NF040579">
    <property type="entry name" value="S1_dom_CvfD"/>
    <property type="match status" value="1"/>
</dbReference>
<evidence type="ECO:0000256" key="4">
    <source>
        <dbReference type="ARBA" id="ARBA00025604"/>
    </source>
</evidence>
<evidence type="ECO:0000313" key="7">
    <source>
        <dbReference type="Proteomes" id="UP000777303"/>
    </source>
</evidence>
<dbReference type="Proteomes" id="UP000777303">
    <property type="component" value="Unassembled WGS sequence"/>
</dbReference>
<gene>
    <name evidence="6" type="ORF">H9901_04300</name>
</gene>
<accession>A0A948TKF4</accession>
<dbReference type="PANTHER" id="PTHR10724:SF7">
    <property type="entry name" value="SMALL RIBOSOMAL SUBUNIT PROTEIN BS1C"/>
    <property type="match status" value="1"/>
</dbReference>
<reference evidence="6" key="2">
    <citation type="submission" date="2021-04" db="EMBL/GenBank/DDBJ databases">
        <authorList>
            <person name="Gilroy R."/>
        </authorList>
    </citation>
    <scope>NUCLEOTIDE SEQUENCE</scope>
    <source>
        <strain evidence="6">F6-6636</strain>
    </source>
</reference>
<evidence type="ECO:0000256" key="1">
    <source>
        <dbReference type="ARBA" id="ARBA00006767"/>
    </source>
</evidence>
<dbReference type="CDD" id="cd00164">
    <property type="entry name" value="S1_like"/>
    <property type="match status" value="1"/>
</dbReference>
<comment type="function">
    <text evidence="4">Binds mRNA; thus facilitating recognition of the initiation point. It is needed to translate mRNA with a short Shine-Dalgarno (SD) purine-rich sequence.</text>
</comment>
<evidence type="ECO:0000256" key="3">
    <source>
        <dbReference type="ARBA" id="ARBA00023274"/>
    </source>
</evidence>
<keyword evidence="2" id="KW-0689">Ribosomal protein</keyword>
<dbReference type="AlphaFoldDB" id="A0A948TKF4"/>
<name>A0A948TKF4_9LACO</name>
<dbReference type="GO" id="GO:0006412">
    <property type="term" value="P:translation"/>
    <property type="evidence" value="ECO:0007669"/>
    <property type="project" value="TreeGrafter"/>
</dbReference>